<keyword evidence="2" id="KW-1003">Cell membrane</keyword>
<name>A0ABQ0C6S2_9PROT</name>
<evidence type="ECO:0000256" key="1">
    <source>
        <dbReference type="ARBA" id="ARBA00004651"/>
    </source>
</evidence>
<dbReference type="Proteomes" id="UP001628193">
    <property type="component" value="Unassembled WGS sequence"/>
</dbReference>
<evidence type="ECO:0000256" key="6">
    <source>
        <dbReference type="ARBA" id="ARBA00023136"/>
    </source>
</evidence>
<feature type="transmembrane region" description="Helical" evidence="7">
    <location>
        <begin position="186"/>
        <end position="204"/>
    </location>
</feature>
<comment type="caution">
    <text evidence="9">The sequence shown here is derived from an EMBL/GenBank/DDBJ whole genome shotgun (WGS) entry which is preliminary data.</text>
</comment>
<feature type="transmembrane region" description="Helical" evidence="7">
    <location>
        <begin position="6"/>
        <end position="25"/>
    </location>
</feature>
<feature type="transmembrane region" description="Helical" evidence="7">
    <location>
        <begin position="136"/>
        <end position="156"/>
    </location>
</feature>
<dbReference type="EMBL" id="BAAFGK010000003">
    <property type="protein sequence ID" value="GAB0056562.1"/>
    <property type="molecule type" value="Genomic_DNA"/>
</dbReference>
<reference evidence="9 10" key="2">
    <citation type="submission" date="2024-09" db="EMBL/GenBank/DDBJ databases">
        <title>Draft genome sequence of Candidatus Magnetaquicoccaceae bacterium FCR-1.</title>
        <authorList>
            <person name="Shimoshige H."/>
            <person name="Shimamura S."/>
            <person name="Taoka A."/>
            <person name="Kobayashi H."/>
            <person name="Maekawa T."/>
        </authorList>
    </citation>
    <scope>NUCLEOTIDE SEQUENCE [LARGE SCALE GENOMIC DNA]</scope>
    <source>
        <strain evidence="9 10">FCR-1</strain>
    </source>
</reference>
<keyword evidence="4 7" id="KW-1133">Transmembrane helix</keyword>
<dbReference type="InterPro" id="IPR036197">
    <property type="entry name" value="NarG-like_sf"/>
</dbReference>
<dbReference type="SUPFAM" id="SSF103501">
    <property type="entry name" value="Respiratory nitrate reductase 1 gamma chain"/>
    <property type="match status" value="1"/>
</dbReference>
<evidence type="ECO:0000256" key="3">
    <source>
        <dbReference type="ARBA" id="ARBA00022692"/>
    </source>
</evidence>
<feature type="domain" description="NarG-like" evidence="8">
    <location>
        <begin position="59"/>
        <end position="210"/>
    </location>
</feature>
<evidence type="ECO:0000313" key="10">
    <source>
        <dbReference type="Proteomes" id="UP001628193"/>
    </source>
</evidence>
<comment type="subcellular location">
    <subcellularLocation>
        <location evidence="1">Cell membrane</location>
        <topology evidence="1">Multi-pass membrane protein</topology>
    </subcellularLocation>
</comment>
<dbReference type="InterPro" id="IPR023234">
    <property type="entry name" value="NarG-like_domain"/>
</dbReference>
<evidence type="ECO:0000256" key="4">
    <source>
        <dbReference type="ARBA" id="ARBA00022989"/>
    </source>
</evidence>
<sequence length="237" mass="26013">MLTFLAYIVLAIFVLGFASRIFVYARSPAPLKIATTPAPTTLPGVAWRLCTEVFFFNSLFKSDKLAWAGGLAFHGAMAVVLIRHLRYFVDPLPAFVGPLQIFGIVAGIVMAGALAFLLLRRLVFQRVKHISSKADYLFLALLLAIAGSGLLMDFALRPNIVAIKSHLLTMWSSVTGLPPLNSAGDVMFLLHLLLVGLLLVVFPFSKLMHAGGIFFSPTRNQVDNPREKKHVNPWAEP</sequence>
<dbReference type="RefSeq" id="WP_420904287.1">
    <property type="nucleotide sequence ID" value="NZ_BAAFGK010000003.1"/>
</dbReference>
<feature type="transmembrane region" description="Helical" evidence="7">
    <location>
        <begin position="101"/>
        <end position="124"/>
    </location>
</feature>
<keyword evidence="6 7" id="KW-0472">Membrane</keyword>
<dbReference type="Gene3D" id="1.20.950.20">
    <property type="entry name" value="Transmembrane di-heme cytochromes, Chain C"/>
    <property type="match status" value="1"/>
</dbReference>
<accession>A0ABQ0C6S2</accession>
<proteinExistence type="predicted"/>
<reference evidence="9 10" key="1">
    <citation type="submission" date="2024-05" db="EMBL/GenBank/DDBJ databases">
        <authorList>
            <consortium name="Candidatus Magnetaquicoccaceae bacterium FCR-1 genome sequencing consortium"/>
            <person name="Shimoshige H."/>
            <person name="Shimamura S."/>
            <person name="Taoka A."/>
            <person name="Kobayashi H."/>
            <person name="Maekawa T."/>
        </authorList>
    </citation>
    <scope>NUCLEOTIDE SEQUENCE [LARGE SCALE GENOMIC DNA]</scope>
    <source>
        <strain evidence="9 10">FCR-1</strain>
    </source>
</reference>
<evidence type="ECO:0000313" key="9">
    <source>
        <dbReference type="EMBL" id="GAB0056562.1"/>
    </source>
</evidence>
<keyword evidence="3 7" id="KW-0812">Transmembrane</keyword>
<evidence type="ECO:0000259" key="8">
    <source>
        <dbReference type="Pfam" id="PF02665"/>
    </source>
</evidence>
<protein>
    <submittedName>
        <fullName evidence="9">[DsrC]-trisulfide reductase subunit M</fullName>
    </submittedName>
</protein>
<organism evidence="9 10">
    <name type="scientific">Candidatus Magnetaquiglobus chichijimensis</name>
    <dbReference type="NCBI Taxonomy" id="3141448"/>
    <lineage>
        <taxon>Bacteria</taxon>
        <taxon>Pseudomonadati</taxon>
        <taxon>Pseudomonadota</taxon>
        <taxon>Magnetococcia</taxon>
        <taxon>Magnetococcales</taxon>
        <taxon>Candidatus Magnetaquicoccaceae</taxon>
        <taxon>Candidatus Magnetaquiglobus</taxon>
    </lineage>
</organism>
<evidence type="ECO:0000256" key="2">
    <source>
        <dbReference type="ARBA" id="ARBA00022475"/>
    </source>
</evidence>
<evidence type="ECO:0000256" key="7">
    <source>
        <dbReference type="SAM" id="Phobius"/>
    </source>
</evidence>
<keyword evidence="5" id="KW-0560">Oxidoreductase</keyword>
<evidence type="ECO:0000256" key="5">
    <source>
        <dbReference type="ARBA" id="ARBA00023002"/>
    </source>
</evidence>
<gene>
    <name evidence="9" type="primary">dsrM</name>
    <name evidence="9" type="ORF">SIID45300_00870</name>
</gene>
<feature type="transmembrane region" description="Helical" evidence="7">
    <location>
        <begin position="65"/>
        <end position="89"/>
    </location>
</feature>
<keyword evidence="10" id="KW-1185">Reference proteome</keyword>
<dbReference type="Pfam" id="PF02665">
    <property type="entry name" value="Nitrate_red_gam"/>
    <property type="match status" value="1"/>
</dbReference>